<dbReference type="PANTHER" id="PTHR31302">
    <property type="entry name" value="TRANSMEMBRANE PROTEIN WITH METALLOPHOSPHOESTERASE DOMAIN-RELATED"/>
    <property type="match status" value="1"/>
</dbReference>
<evidence type="ECO:0000256" key="1">
    <source>
        <dbReference type="ARBA" id="ARBA00022723"/>
    </source>
</evidence>
<dbReference type="EMBL" id="JAPDOG010000008">
    <property type="protein sequence ID" value="MCW3782064.1"/>
    <property type="molecule type" value="Genomic_DNA"/>
</dbReference>
<evidence type="ECO:0000256" key="2">
    <source>
        <dbReference type="ARBA" id="ARBA00022801"/>
    </source>
</evidence>
<dbReference type="Gene3D" id="3.60.21.10">
    <property type="match status" value="1"/>
</dbReference>
<organism evidence="4 5">
    <name type="scientific">Defluviimonas salinarum</name>
    <dbReference type="NCBI Taxonomy" id="2992147"/>
    <lineage>
        <taxon>Bacteria</taxon>
        <taxon>Pseudomonadati</taxon>
        <taxon>Pseudomonadota</taxon>
        <taxon>Alphaproteobacteria</taxon>
        <taxon>Rhodobacterales</taxon>
        <taxon>Paracoccaceae</taxon>
        <taxon>Albidovulum</taxon>
    </lineage>
</organism>
<proteinExistence type="predicted"/>
<evidence type="ECO:0000313" key="4">
    <source>
        <dbReference type="EMBL" id="MCW3782064.1"/>
    </source>
</evidence>
<accession>A0ABT3J3V1</accession>
<evidence type="ECO:0000313" key="5">
    <source>
        <dbReference type="Proteomes" id="UP001207582"/>
    </source>
</evidence>
<dbReference type="InterPro" id="IPR029052">
    <property type="entry name" value="Metallo-depent_PP-like"/>
</dbReference>
<sequence>MCLDDCDRNAWWPGMKPRRFFAPLTVRSKPRLVRHRIADARWTLPDLTIAVLADLHVCRPWTPLPALRHIVAITNALGADLILLPGDLIADAKLPGRGEPADAVVAELSRLSAPLGVAAVLGNHDWWDCRLAQSSGFARNSVVEALEPSPIALLGNRAICLEHGGGRFWLAGIDSQHALRRHGHPGLHDPDAAFSEVPAGAPAILMAHEPDYFAQGDERAFLQISGHTHGGQANLLGWRPMTPSAHGGRYAWGHVREGGRHLIVSGGIGYSGLPLRILQPPEITLVMLQRGA</sequence>
<protein>
    <submittedName>
        <fullName evidence="4">Metallophosphoesterase</fullName>
    </submittedName>
</protein>
<dbReference type="PANTHER" id="PTHR31302:SF31">
    <property type="entry name" value="PHOSPHODIESTERASE YAEI"/>
    <property type="match status" value="1"/>
</dbReference>
<name>A0ABT3J3V1_9RHOB</name>
<reference evidence="4 5" key="1">
    <citation type="submission" date="2022-10" db="EMBL/GenBank/DDBJ databases">
        <title>Defluviimonas sp. CAU 1641 isolated from mud.</title>
        <authorList>
            <person name="Kim W."/>
        </authorList>
    </citation>
    <scope>NUCLEOTIDE SEQUENCE [LARGE SCALE GENOMIC DNA]</scope>
    <source>
        <strain evidence="4 5">CAU 1641</strain>
    </source>
</reference>
<dbReference type="CDD" id="cd07385">
    <property type="entry name" value="MPP_YkuE_C"/>
    <property type="match status" value="1"/>
</dbReference>
<evidence type="ECO:0000259" key="3">
    <source>
        <dbReference type="Pfam" id="PF00149"/>
    </source>
</evidence>
<keyword evidence="1" id="KW-0479">Metal-binding</keyword>
<dbReference type="InterPro" id="IPR004843">
    <property type="entry name" value="Calcineurin-like_PHP"/>
</dbReference>
<keyword evidence="5" id="KW-1185">Reference proteome</keyword>
<feature type="domain" description="Calcineurin-like phosphoesterase" evidence="3">
    <location>
        <begin position="48"/>
        <end position="230"/>
    </location>
</feature>
<comment type="caution">
    <text evidence="4">The sequence shown here is derived from an EMBL/GenBank/DDBJ whole genome shotgun (WGS) entry which is preliminary data.</text>
</comment>
<gene>
    <name evidence="4" type="ORF">OM960_10695</name>
</gene>
<dbReference type="Pfam" id="PF00149">
    <property type="entry name" value="Metallophos"/>
    <property type="match status" value="1"/>
</dbReference>
<dbReference type="Proteomes" id="UP001207582">
    <property type="component" value="Unassembled WGS sequence"/>
</dbReference>
<dbReference type="InterPro" id="IPR051158">
    <property type="entry name" value="Metallophosphoesterase_sf"/>
</dbReference>
<keyword evidence="2" id="KW-0378">Hydrolase</keyword>
<dbReference type="SUPFAM" id="SSF56300">
    <property type="entry name" value="Metallo-dependent phosphatases"/>
    <property type="match status" value="1"/>
</dbReference>